<evidence type="ECO:0000313" key="2">
    <source>
        <dbReference type="EMBL" id="SCY20679.1"/>
    </source>
</evidence>
<dbReference type="Proteomes" id="UP000182998">
    <property type="component" value="Unassembled WGS sequence"/>
</dbReference>
<keyword evidence="4" id="KW-1185">Reference proteome</keyword>
<accession>A0A098GI81</accession>
<dbReference type="OrthoDB" id="5653888at2"/>
<dbReference type="EMBL" id="LN614830">
    <property type="protein sequence ID" value="CEG61695.1"/>
    <property type="molecule type" value="Genomic_DNA"/>
</dbReference>
<dbReference type="HOGENOM" id="CLU_253463_0_0_6"/>
<reference evidence="2 4" key="3">
    <citation type="submission" date="2016-10" db="EMBL/GenBank/DDBJ databases">
        <authorList>
            <person name="Varghese N."/>
            <person name="Submissions S."/>
        </authorList>
    </citation>
    <scope>NUCLEOTIDE SEQUENCE [LARGE SCALE GENOMIC DNA]</scope>
    <source>
        <strain evidence="2 4">ATCC 33218</strain>
    </source>
</reference>
<reference evidence="3" key="1">
    <citation type="submission" date="2014-09" db="EMBL/GenBank/DDBJ databases">
        <authorList>
            <person name="Gomez-Valero L."/>
        </authorList>
    </citation>
    <scope>NUCLEOTIDE SEQUENCE [LARGE SCALE GENOMIC DNA]</scope>
    <source>
        <strain evidence="3">ATCC33218</strain>
    </source>
</reference>
<name>A0A098GI81_LEGMI</name>
<evidence type="ECO:0000313" key="3">
    <source>
        <dbReference type="Proteomes" id="UP000032414"/>
    </source>
</evidence>
<gene>
    <name evidence="1" type="ORF">LMI_2430</name>
    <name evidence="2" type="ORF">SAMN02982997_01071</name>
</gene>
<dbReference type="PATRIC" id="fig|451.8.peg.2829"/>
<proteinExistence type="predicted"/>
<protein>
    <submittedName>
        <fullName evidence="1">Uncharacterized protein</fullName>
    </submittedName>
</protein>
<evidence type="ECO:0000313" key="4">
    <source>
        <dbReference type="Proteomes" id="UP000182998"/>
    </source>
</evidence>
<evidence type="ECO:0000313" key="1">
    <source>
        <dbReference type="EMBL" id="CEG61695.1"/>
    </source>
</evidence>
<dbReference type="Proteomes" id="UP000032414">
    <property type="component" value="Chromosome I"/>
</dbReference>
<organism evidence="1 3">
    <name type="scientific">Legionella micdadei</name>
    <name type="common">Tatlockia micdadei</name>
    <dbReference type="NCBI Taxonomy" id="451"/>
    <lineage>
        <taxon>Bacteria</taxon>
        <taxon>Pseudomonadati</taxon>
        <taxon>Pseudomonadota</taxon>
        <taxon>Gammaproteobacteria</taxon>
        <taxon>Legionellales</taxon>
        <taxon>Legionellaceae</taxon>
        <taxon>Legionella</taxon>
    </lineage>
</organism>
<dbReference type="KEGG" id="tmc:LMI_2430"/>
<sequence>MPKVKMSELKALKKIEPYLTKLRGETVELEADLDQIQTNADKIAPIAQALSKAGKLTPGNLVQLLGLAKEPGRLAQLAEMLPLLKEKVKGVDIDKFLSTSPKGLGQVKTILEKIPEGKPVDEKAFDHILGGFNDHSTEDSVGALGNCIQAMQNANIPMKRFWKEHNVARIVRIAKLDEGQLVGVSAVLKGLTTPPRKALDERTFNFIVENPQRFEGEVVLAENGGSFKTPKADAVVSAFTAMENANIPIVGNRQAVMNMEGKDLVKLSRVLPQFDFLKPKQRLSSTQFNWLCKNVGKLELDQIPHFGECVKAMNGKVPLVSATGHNRFNELMGKGADLKGIATILKSLGNRLDDKTFDYVLKNSPTLAPKADKIAGVFEAMKDAKMELEGLRQPVMEIKEPGVLEALTAVLGELKRNEGEPPLLDKSACKNLIDKMVKDKAEKKDWTPERARDLGGCFKAMQASNISLTPFLRAENPSRLMSLNPDELAAVNTLLTRLAKDKNLDKKTFDYIVDNAESLAMGIGEGADRKTRAGQVVAVFDEMKNLGIPITGNRQPIMKLAMPKSAVGESGLSRDLSVLHSVLTESNKPPKIAAFAADSGAFKDLRDNIHNLAAGQVNDFMACLRAMNQQKIPLTSSVPLKDGNLAKLLKLGDPQGQGTKLKALATIVNSLGKSLNEKTFEYLVKNANDLTTTKATEIANVFGLMTAAGIDLKGNRQPVMKMGEGDLKKLGVILAAADPGKVRAEGEQKLLLNNDTFKMLRKGLKDFDENAVNDLAKCIAAMNGNVPVQHQVMGNRIEDLMKVGKNPDHLAGVAKILQSLAGKEGEKSALDDSTFDYVVKNAPDLAGEKAKKIAQAFNAMRTAKIEIAGHRQPLMELAKEKNGIEKLQKLTEFLTKLKAPPEKIKEPLGKEEFKALRKHVDNLDKDKVEDFAGCINAMRTNRIPLTETLPFKEDRLAKLLARTPGELNTVNRSMTELAKGSNLNKATFDYIVDHADKLNAPVDPENPEGEKKVDRVLKVFKAMDELKIPIKGNRQPVMNMSNEELRILADVLGEFKGRKVEMSKDDFKALRKNVSKLQGWKPEDITQFGQCVAAMNANKIPLTPGILNDRLGRLMALATKKETKEVEMKEMGEDSKYQDPEVNKLETVNNIFQALGKELDGDVFDYVVDNVANGKLTQKTKVDGEPKTKAQRVVDVFSAMKEAGITELKGHRRAVMDLTDKQLVRVKDVLTNTPEDKLSLTGDAFKVIRKNADKIQDKEHAQTLRRCIQAMNDSGIPLTQMIGSDRLANLMQLGKADLQKVETLMATLNKHGALDKRTLDYLVDHASKFPPSKVEKIDKLFELMGNNKIGIKGNRQPLMNLGEKQLDNLISKVSDIQKLGGRVTDTDFKQFLKESAKTVIPDIPLDKGTNLKMV</sequence>
<dbReference type="EMBL" id="FMVN01000005">
    <property type="protein sequence ID" value="SCY20679.1"/>
    <property type="molecule type" value="Genomic_DNA"/>
</dbReference>
<reference evidence="1" key="2">
    <citation type="submission" date="2014-09" db="EMBL/GenBank/DDBJ databases">
        <authorList>
            <person name="GOMEZ-VALERO Laura"/>
        </authorList>
    </citation>
    <scope>NUCLEOTIDE SEQUENCE</scope>
    <source>
        <strain evidence="1">ATCC33218</strain>
    </source>
</reference>
<dbReference type="RefSeq" id="WP_045099889.1">
    <property type="nucleotide sequence ID" value="NZ_FMVN01000005.1"/>
</dbReference>